<evidence type="ECO:0000313" key="2">
    <source>
        <dbReference type="EMBL" id="KAH7557041.1"/>
    </source>
</evidence>
<organism evidence="2 3">
    <name type="scientific">Xanthoceras sorbifolium</name>
    <dbReference type="NCBI Taxonomy" id="99658"/>
    <lineage>
        <taxon>Eukaryota</taxon>
        <taxon>Viridiplantae</taxon>
        <taxon>Streptophyta</taxon>
        <taxon>Embryophyta</taxon>
        <taxon>Tracheophyta</taxon>
        <taxon>Spermatophyta</taxon>
        <taxon>Magnoliopsida</taxon>
        <taxon>eudicotyledons</taxon>
        <taxon>Gunneridae</taxon>
        <taxon>Pentapetalae</taxon>
        <taxon>rosids</taxon>
        <taxon>malvids</taxon>
        <taxon>Sapindales</taxon>
        <taxon>Sapindaceae</taxon>
        <taxon>Xanthoceroideae</taxon>
        <taxon>Xanthoceras</taxon>
    </lineage>
</organism>
<evidence type="ECO:0000313" key="3">
    <source>
        <dbReference type="Proteomes" id="UP000827721"/>
    </source>
</evidence>
<dbReference type="EMBL" id="JAFEMO010000011">
    <property type="protein sequence ID" value="KAH7557041.1"/>
    <property type="molecule type" value="Genomic_DNA"/>
</dbReference>
<dbReference type="PANTHER" id="PTHR43267:SF2">
    <property type="entry name" value="TRNA THREONYLCARBAMOYLADENOSINE DEHYDRATASE 1-RELATED"/>
    <property type="match status" value="1"/>
</dbReference>
<gene>
    <name evidence="2" type="ORF">JRO89_XS11G0034100</name>
</gene>
<accession>A0ABQ8HEL0</accession>
<feature type="transmembrane region" description="Helical" evidence="1">
    <location>
        <begin position="7"/>
        <end position="29"/>
    </location>
</feature>
<dbReference type="PANTHER" id="PTHR43267">
    <property type="entry name" value="TRNA THREONYLCARBAMOYLADENOSINE DEHYDRATASE"/>
    <property type="match status" value="1"/>
</dbReference>
<evidence type="ECO:0000256" key="1">
    <source>
        <dbReference type="SAM" id="Phobius"/>
    </source>
</evidence>
<keyword evidence="1" id="KW-1133">Transmembrane helix</keyword>
<comment type="caution">
    <text evidence="2">The sequence shown here is derived from an EMBL/GenBank/DDBJ whole genome shotgun (WGS) entry which is preliminary data.</text>
</comment>
<protein>
    <submittedName>
        <fullName evidence="2">Uncharacterized protein</fullName>
    </submittedName>
</protein>
<dbReference type="InterPro" id="IPR045886">
    <property type="entry name" value="ThiF/MoeB/HesA"/>
</dbReference>
<reference evidence="2 3" key="1">
    <citation type="submission" date="2021-02" db="EMBL/GenBank/DDBJ databases">
        <title>Plant Genome Project.</title>
        <authorList>
            <person name="Zhang R.-G."/>
        </authorList>
    </citation>
    <scope>NUCLEOTIDE SEQUENCE [LARGE SCALE GENOMIC DNA]</scope>
    <source>
        <tissue evidence="2">Leaves</tissue>
    </source>
</reference>
<dbReference type="Proteomes" id="UP000827721">
    <property type="component" value="Unassembled WGS sequence"/>
</dbReference>
<keyword evidence="1" id="KW-0472">Membrane</keyword>
<keyword evidence="1" id="KW-0812">Transmembrane</keyword>
<sequence>MVPGFRVRIIPVMGSIPAIFGLVMSSYVVTQLAGLQVETEPIINLDIDHYRVLHQRLIEHEESLYGTAEEVQVDVEEVMYIAKELWHGRSARQQSAKDVGRGMWRSVNELMLVRWDQTKPASVSNLVLLKFNEADEHESRTLDDIKEKEPDFFNRVASVLKRAEMDFGL</sequence>
<proteinExistence type="predicted"/>
<name>A0ABQ8HEL0_9ROSI</name>
<keyword evidence="3" id="KW-1185">Reference proteome</keyword>